<dbReference type="AlphaFoldDB" id="A0A0A9FAW9"/>
<reference evidence="1" key="2">
    <citation type="journal article" date="2015" name="Data Brief">
        <title>Shoot transcriptome of the giant reed, Arundo donax.</title>
        <authorList>
            <person name="Barrero R.A."/>
            <person name="Guerrero F.D."/>
            <person name="Moolhuijzen P."/>
            <person name="Goolsby J.A."/>
            <person name="Tidwell J."/>
            <person name="Bellgard S.E."/>
            <person name="Bellgard M.I."/>
        </authorList>
    </citation>
    <scope>NUCLEOTIDE SEQUENCE</scope>
    <source>
        <tissue evidence="1">Shoot tissue taken approximately 20 cm above the soil surface</tissue>
    </source>
</reference>
<sequence length="19" mass="2121">MNSDITGILTGVANKRRQF</sequence>
<dbReference type="EMBL" id="GBRH01187746">
    <property type="protein sequence ID" value="JAE10150.1"/>
    <property type="molecule type" value="Transcribed_RNA"/>
</dbReference>
<reference evidence="1" key="1">
    <citation type="submission" date="2014-09" db="EMBL/GenBank/DDBJ databases">
        <authorList>
            <person name="Magalhaes I.L.F."/>
            <person name="Oliveira U."/>
            <person name="Santos F.R."/>
            <person name="Vidigal T.H.D.A."/>
            <person name="Brescovit A.D."/>
            <person name="Santos A.J."/>
        </authorList>
    </citation>
    <scope>NUCLEOTIDE SEQUENCE</scope>
    <source>
        <tissue evidence="1">Shoot tissue taken approximately 20 cm above the soil surface</tissue>
    </source>
</reference>
<name>A0A0A9FAW9_ARUDO</name>
<accession>A0A0A9FAW9</accession>
<organism evidence="1">
    <name type="scientific">Arundo donax</name>
    <name type="common">Giant reed</name>
    <name type="synonym">Donax arundinaceus</name>
    <dbReference type="NCBI Taxonomy" id="35708"/>
    <lineage>
        <taxon>Eukaryota</taxon>
        <taxon>Viridiplantae</taxon>
        <taxon>Streptophyta</taxon>
        <taxon>Embryophyta</taxon>
        <taxon>Tracheophyta</taxon>
        <taxon>Spermatophyta</taxon>
        <taxon>Magnoliopsida</taxon>
        <taxon>Liliopsida</taxon>
        <taxon>Poales</taxon>
        <taxon>Poaceae</taxon>
        <taxon>PACMAD clade</taxon>
        <taxon>Arundinoideae</taxon>
        <taxon>Arundineae</taxon>
        <taxon>Arundo</taxon>
    </lineage>
</organism>
<protein>
    <submittedName>
        <fullName evidence="1">Uncharacterized protein</fullName>
    </submittedName>
</protein>
<proteinExistence type="predicted"/>
<evidence type="ECO:0000313" key="1">
    <source>
        <dbReference type="EMBL" id="JAE10150.1"/>
    </source>
</evidence>